<dbReference type="PROSITE" id="PS50943">
    <property type="entry name" value="HTH_CROC1"/>
    <property type="match status" value="1"/>
</dbReference>
<dbReference type="RefSeq" id="WP_072987309.1">
    <property type="nucleotide sequence ID" value="NZ_FQYU01000001.1"/>
</dbReference>
<dbReference type="Gene3D" id="1.10.260.40">
    <property type="entry name" value="lambda repressor-like DNA-binding domains"/>
    <property type="match status" value="1"/>
</dbReference>
<dbReference type="EMBL" id="FQYU01000001">
    <property type="protein sequence ID" value="SHI43851.1"/>
    <property type="molecule type" value="Genomic_DNA"/>
</dbReference>
<dbReference type="InterPro" id="IPR014710">
    <property type="entry name" value="RmlC-like_jellyroll"/>
</dbReference>
<protein>
    <submittedName>
        <fullName evidence="3">Transcriptional regulator, XRE family with cupin sensor</fullName>
    </submittedName>
</protein>
<reference evidence="4" key="1">
    <citation type="submission" date="2016-11" db="EMBL/GenBank/DDBJ databases">
        <authorList>
            <person name="Varghese N."/>
            <person name="Submissions S."/>
        </authorList>
    </citation>
    <scope>NUCLEOTIDE SEQUENCE [LARGE SCALE GENOMIC DNA]</scope>
    <source>
        <strain evidence="4">DSM 19858</strain>
    </source>
</reference>
<dbReference type="InterPro" id="IPR010982">
    <property type="entry name" value="Lambda_DNA-bd_dom_sf"/>
</dbReference>
<dbReference type="InterPro" id="IPR011051">
    <property type="entry name" value="RmlC_Cupin_sf"/>
</dbReference>
<name>A0A1M6B545_9FLAO</name>
<proteinExistence type="predicted"/>
<dbReference type="PANTHER" id="PTHR46797">
    <property type="entry name" value="HTH-TYPE TRANSCRIPTIONAL REGULATOR"/>
    <property type="match status" value="1"/>
</dbReference>
<gene>
    <name evidence="3" type="ORF">SAMN04488513_101290</name>
</gene>
<dbReference type="CDD" id="cd00093">
    <property type="entry name" value="HTH_XRE"/>
    <property type="match status" value="1"/>
</dbReference>
<dbReference type="GO" id="GO:0003677">
    <property type="term" value="F:DNA binding"/>
    <property type="evidence" value="ECO:0007669"/>
    <property type="project" value="UniProtKB-KW"/>
</dbReference>
<evidence type="ECO:0000313" key="3">
    <source>
        <dbReference type="EMBL" id="SHI43851.1"/>
    </source>
</evidence>
<dbReference type="SUPFAM" id="SSF51182">
    <property type="entry name" value="RmlC-like cupins"/>
    <property type="match status" value="1"/>
</dbReference>
<dbReference type="OrthoDB" id="9805356at2"/>
<feature type="domain" description="HTH cro/C1-type" evidence="2">
    <location>
        <begin position="12"/>
        <end position="66"/>
    </location>
</feature>
<organism evidence="3 4">
    <name type="scientific">Pseudozobellia thermophila</name>
    <dbReference type="NCBI Taxonomy" id="192903"/>
    <lineage>
        <taxon>Bacteria</taxon>
        <taxon>Pseudomonadati</taxon>
        <taxon>Bacteroidota</taxon>
        <taxon>Flavobacteriia</taxon>
        <taxon>Flavobacteriales</taxon>
        <taxon>Flavobacteriaceae</taxon>
        <taxon>Pseudozobellia</taxon>
    </lineage>
</organism>
<dbReference type="PANTHER" id="PTHR46797:SF1">
    <property type="entry name" value="METHYLPHOSPHONATE SYNTHASE"/>
    <property type="match status" value="1"/>
</dbReference>
<dbReference type="Gene3D" id="2.60.120.10">
    <property type="entry name" value="Jelly Rolls"/>
    <property type="match status" value="1"/>
</dbReference>
<sequence>MEDYLIGIGKRIKEIRKEGGKTINEIAGRAGVTGGLISRIENGRTIPSLPVLLKIISSLEIEVTDFFNGMPLVNGANFIVSRKEDHTAIEKEAEAVGFSYTYIFGRQLTSLGFETVLLEVAPNSQREKVTTDAFEFKYILSGECYYRIGDDEVLLREGDSIFFDGRIPHVPVNRASVASKMLVMYFFI</sequence>
<dbReference type="InterPro" id="IPR050807">
    <property type="entry name" value="TransReg_Diox_bact_type"/>
</dbReference>
<dbReference type="GO" id="GO:0003700">
    <property type="term" value="F:DNA-binding transcription factor activity"/>
    <property type="evidence" value="ECO:0007669"/>
    <property type="project" value="TreeGrafter"/>
</dbReference>
<dbReference type="CDD" id="cd02209">
    <property type="entry name" value="cupin_XRE_C"/>
    <property type="match status" value="1"/>
</dbReference>
<dbReference type="InterPro" id="IPR013096">
    <property type="entry name" value="Cupin_2"/>
</dbReference>
<evidence type="ECO:0000259" key="2">
    <source>
        <dbReference type="PROSITE" id="PS50943"/>
    </source>
</evidence>
<dbReference type="Proteomes" id="UP000184543">
    <property type="component" value="Unassembled WGS sequence"/>
</dbReference>
<dbReference type="STRING" id="192903.SAMN04488513_101290"/>
<dbReference type="Pfam" id="PF07883">
    <property type="entry name" value="Cupin_2"/>
    <property type="match status" value="1"/>
</dbReference>
<dbReference type="GO" id="GO:0005829">
    <property type="term" value="C:cytosol"/>
    <property type="evidence" value="ECO:0007669"/>
    <property type="project" value="TreeGrafter"/>
</dbReference>
<keyword evidence="1" id="KW-0238">DNA-binding</keyword>
<dbReference type="SUPFAM" id="SSF47413">
    <property type="entry name" value="lambda repressor-like DNA-binding domains"/>
    <property type="match status" value="1"/>
</dbReference>
<keyword evidence="4" id="KW-1185">Reference proteome</keyword>
<dbReference type="SMART" id="SM00530">
    <property type="entry name" value="HTH_XRE"/>
    <property type="match status" value="1"/>
</dbReference>
<evidence type="ECO:0000313" key="4">
    <source>
        <dbReference type="Proteomes" id="UP000184543"/>
    </source>
</evidence>
<evidence type="ECO:0000256" key="1">
    <source>
        <dbReference type="ARBA" id="ARBA00023125"/>
    </source>
</evidence>
<dbReference type="AlphaFoldDB" id="A0A1M6B545"/>
<dbReference type="InterPro" id="IPR001387">
    <property type="entry name" value="Cro/C1-type_HTH"/>
</dbReference>
<dbReference type="Pfam" id="PF01381">
    <property type="entry name" value="HTH_3"/>
    <property type="match status" value="1"/>
</dbReference>
<accession>A0A1M6B545</accession>